<dbReference type="Pfam" id="PF01022">
    <property type="entry name" value="HTH_5"/>
    <property type="match status" value="1"/>
</dbReference>
<gene>
    <name evidence="5" type="ORF">B4U37_07750</name>
    <name evidence="6" type="ORF">FZC75_04380</name>
</gene>
<dbReference type="PRINTS" id="PR00778">
    <property type="entry name" value="HTHARSR"/>
</dbReference>
<dbReference type="InterPro" id="IPR051081">
    <property type="entry name" value="HTH_MetalResp_TranReg"/>
</dbReference>
<dbReference type="Proteomes" id="UP000195573">
    <property type="component" value="Chromosome"/>
</dbReference>
<dbReference type="KEGG" id="bhk:B4U37_07750"/>
<reference evidence="6 8" key="2">
    <citation type="submission" date="2019-08" db="EMBL/GenBank/DDBJ databases">
        <title>Bacillus genomes from the desert of Cuatro Cienegas, Coahuila.</title>
        <authorList>
            <person name="Olmedo-Alvarez G."/>
        </authorList>
    </citation>
    <scope>NUCLEOTIDE SEQUENCE [LARGE SCALE GENOMIC DNA]</scope>
    <source>
        <strain evidence="6 8">CH98b_3T</strain>
    </source>
</reference>
<dbReference type="CDD" id="cd00090">
    <property type="entry name" value="HTH_ARSR"/>
    <property type="match status" value="1"/>
</dbReference>
<keyword evidence="7" id="KW-1185">Reference proteome</keyword>
<dbReference type="PANTHER" id="PTHR33154:SF33">
    <property type="entry name" value="TRANSCRIPTIONAL REPRESSOR SDPR"/>
    <property type="match status" value="1"/>
</dbReference>
<evidence type="ECO:0000256" key="3">
    <source>
        <dbReference type="ARBA" id="ARBA00023163"/>
    </source>
</evidence>
<dbReference type="EMBL" id="VTET01000002">
    <property type="protein sequence ID" value="TYS73923.1"/>
    <property type="molecule type" value="Genomic_DNA"/>
</dbReference>
<name>A0A1Y0CTJ6_9BACI</name>
<dbReference type="OrthoDB" id="529288at2"/>
<accession>A0A1Y0CTJ6</accession>
<dbReference type="RefSeq" id="WP_029326307.1">
    <property type="nucleotide sequence ID" value="NZ_CP020880.1"/>
</dbReference>
<protein>
    <submittedName>
        <fullName evidence="5">ArsR family transcriptional regulator</fullName>
    </submittedName>
    <submittedName>
        <fullName evidence="6">Metalloregulator ArsR/SmtB family transcription factor</fullName>
    </submittedName>
</protein>
<reference evidence="5 7" key="1">
    <citation type="submission" date="2017-04" db="EMBL/GenBank/DDBJ databases">
        <title>Complete Genome Sequence of the Bacillus horikoshii 20a strain from Cuatro Cienegas, Coahuila, Mexico.</title>
        <authorList>
            <person name="Zarza E."/>
            <person name="Alcaraz L.D."/>
            <person name="Aguilar-Salinas B."/>
            <person name="Islas A."/>
            <person name="Olmedo-Alvarez G."/>
        </authorList>
    </citation>
    <scope>NUCLEOTIDE SEQUENCE [LARGE SCALE GENOMIC DNA]</scope>
    <source>
        <strain evidence="5 7">20a</strain>
    </source>
</reference>
<dbReference type="SUPFAM" id="SSF46785">
    <property type="entry name" value="Winged helix' DNA-binding domain"/>
    <property type="match status" value="1"/>
</dbReference>
<keyword evidence="3" id="KW-0804">Transcription</keyword>
<keyword evidence="1" id="KW-0805">Transcription regulation</keyword>
<dbReference type="PROSITE" id="PS50987">
    <property type="entry name" value="HTH_ARSR_2"/>
    <property type="match status" value="1"/>
</dbReference>
<dbReference type="Gene3D" id="1.10.10.10">
    <property type="entry name" value="Winged helix-like DNA-binding domain superfamily/Winged helix DNA-binding domain"/>
    <property type="match status" value="1"/>
</dbReference>
<evidence type="ECO:0000256" key="1">
    <source>
        <dbReference type="ARBA" id="ARBA00023015"/>
    </source>
</evidence>
<evidence type="ECO:0000313" key="6">
    <source>
        <dbReference type="EMBL" id="TYS73923.1"/>
    </source>
</evidence>
<evidence type="ECO:0000259" key="4">
    <source>
        <dbReference type="PROSITE" id="PS50987"/>
    </source>
</evidence>
<dbReference type="Pfam" id="PF09860">
    <property type="entry name" value="DUF2087"/>
    <property type="match status" value="1"/>
</dbReference>
<feature type="domain" description="HTH arsR-type" evidence="4">
    <location>
        <begin position="1"/>
        <end position="93"/>
    </location>
</feature>
<dbReference type="GeneID" id="96738320"/>
<sequence>MQLDKLVNYYKVMGDTTRIKLLVLLSTEEPLSGQELAERLGVKPPTISHHIAKLKEISAVYERREKNTVFYYLNQKALRQHSEGLFIVLERSGKGERTMEEQKEREQILQNFLAKDGKLKTIPAQRKKKLIIFEHILKDLEMGKKYSEKEINEHIKQFHEDYATIRREFIINHYMYREAGIYELNPTEMWAK</sequence>
<dbReference type="InterPro" id="IPR036388">
    <property type="entry name" value="WH-like_DNA-bd_sf"/>
</dbReference>
<dbReference type="PANTHER" id="PTHR33154">
    <property type="entry name" value="TRANSCRIPTIONAL REGULATOR, ARSR FAMILY"/>
    <property type="match status" value="1"/>
</dbReference>
<dbReference type="GO" id="GO:0003700">
    <property type="term" value="F:DNA-binding transcription factor activity"/>
    <property type="evidence" value="ECO:0007669"/>
    <property type="project" value="InterPro"/>
</dbReference>
<evidence type="ECO:0000313" key="5">
    <source>
        <dbReference type="EMBL" id="ART78572.1"/>
    </source>
</evidence>
<dbReference type="EMBL" id="CP020880">
    <property type="protein sequence ID" value="ART78572.1"/>
    <property type="molecule type" value="Genomic_DNA"/>
</dbReference>
<evidence type="ECO:0000313" key="7">
    <source>
        <dbReference type="Proteomes" id="UP000195573"/>
    </source>
</evidence>
<dbReference type="NCBIfam" id="NF033788">
    <property type="entry name" value="HTH_metalloreg"/>
    <property type="match status" value="1"/>
</dbReference>
<dbReference type="Proteomes" id="UP000324517">
    <property type="component" value="Unassembled WGS sequence"/>
</dbReference>
<dbReference type="InterPro" id="IPR011991">
    <property type="entry name" value="ArsR-like_HTH"/>
</dbReference>
<dbReference type="SMART" id="SM00418">
    <property type="entry name" value="HTH_ARSR"/>
    <property type="match status" value="1"/>
</dbReference>
<dbReference type="InterPro" id="IPR018656">
    <property type="entry name" value="DUF2087"/>
</dbReference>
<organism evidence="6 8">
    <name type="scientific">Sutcliffiella horikoshii</name>
    <dbReference type="NCBI Taxonomy" id="79883"/>
    <lineage>
        <taxon>Bacteria</taxon>
        <taxon>Bacillati</taxon>
        <taxon>Bacillota</taxon>
        <taxon>Bacilli</taxon>
        <taxon>Bacillales</taxon>
        <taxon>Bacillaceae</taxon>
        <taxon>Sutcliffiella</taxon>
    </lineage>
</organism>
<dbReference type="AlphaFoldDB" id="A0A1Y0CTJ6"/>
<proteinExistence type="predicted"/>
<dbReference type="GO" id="GO:0003677">
    <property type="term" value="F:DNA binding"/>
    <property type="evidence" value="ECO:0007669"/>
    <property type="project" value="UniProtKB-KW"/>
</dbReference>
<dbReference type="InterPro" id="IPR001845">
    <property type="entry name" value="HTH_ArsR_DNA-bd_dom"/>
</dbReference>
<evidence type="ECO:0000313" key="8">
    <source>
        <dbReference type="Proteomes" id="UP000324517"/>
    </source>
</evidence>
<keyword evidence="2" id="KW-0238">DNA-binding</keyword>
<evidence type="ECO:0000256" key="2">
    <source>
        <dbReference type="ARBA" id="ARBA00023125"/>
    </source>
</evidence>
<dbReference type="InterPro" id="IPR036390">
    <property type="entry name" value="WH_DNA-bd_sf"/>
</dbReference>